<accession>A0ABD5QFS6</accession>
<dbReference type="AlphaFoldDB" id="A0ABD5QFS6"/>
<keyword evidence="4" id="KW-1185">Reference proteome</keyword>
<feature type="domain" description="DUF7847" evidence="2">
    <location>
        <begin position="122"/>
        <end position="244"/>
    </location>
</feature>
<keyword evidence="1" id="KW-0812">Transmembrane</keyword>
<reference evidence="3 4" key="1">
    <citation type="journal article" date="2019" name="Int. J. Syst. Evol. Microbiol.">
        <title>The Global Catalogue of Microorganisms (GCM) 10K type strain sequencing project: providing services to taxonomists for standard genome sequencing and annotation.</title>
        <authorList>
            <consortium name="The Broad Institute Genomics Platform"/>
            <consortium name="The Broad Institute Genome Sequencing Center for Infectious Disease"/>
            <person name="Wu L."/>
            <person name="Ma J."/>
        </authorList>
    </citation>
    <scope>NUCLEOTIDE SEQUENCE [LARGE SCALE GENOMIC DNA]</scope>
    <source>
        <strain evidence="3 4">CGMCC 1.15824</strain>
    </source>
</reference>
<feature type="transmembrane region" description="Helical" evidence="1">
    <location>
        <begin position="118"/>
        <end position="139"/>
    </location>
</feature>
<sequence>MVLAVGGSISEGLDRLGGRLIPHLLGLFAVILLVQVGTQSQLAAQSPDVIADVPLVTDAFVEELPLAVDLSLGAAWLVWLAGVVSFVAVSLLAFRALSERAGPGGEPTEGEGREREPLDAGALVGMILSGVAASMVGLFAVGIGLAALVVPGLVVATLFAFTHPYIATDRLGVVEAMGRSYELTKGHRIRVFAILAVTVLAFYAVTTVGALFAVAVGGIPVAAELVNVAFGAVGWLVALSILAAAFDRVEEHRAEREAKWEGIDDELLP</sequence>
<proteinExistence type="predicted"/>
<keyword evidence="1" id="KW-0472">Membrane</keyword>
<comment type="caution">
    <text evidence="3">The sequence shown here is derived from an EMBL/GenBank/DDBJ whole genome shotgun (WGS) entry which is preliminary data.</text>
</comment>
<evidence type="ECO:0000259" key="2">
    <source>
        <dbReference type="Pfam" id="PF25231"/>
    </source>
</evidence>
<dbReference type="RefSeq" id="WP_224827261.1">
    <property type="nucleotide sequence ID" value="NZ_JAIVEF010000001.1"/>
</dbReference>
<gene>
    <name evidence="3" type="ORF">ACFPFO_12095</name>
</gene>
<feature type="transmembrane region" description="Helical" evidence="1">
    <location>
        <begin position="225"/>
        <end position="246"/>
    </location>
</feature>
<feature type="transmembrane region" description="Helical" evidence="1">
    <location>
        <begin position="189"/>
        <end position="219"/>
    </location>
</feature>
<name>A0ABD5QFS6_9EURY</name>
<organism evidence="3 4">
    <name type="scientific">Saliphagus infecundisoli</name>
    <dbReference type="NCBI Taxonomy" id="1849069"/>
    <lineage>
        <taxon>Archaea</taxon>
        <taxon>Methanobacteriati</taxon>
        <taxon>Methanobacteriota</taxon>
        <taxon>Stenosarchaea group</taxon>
        <taxon>Halobacteria</taxon>
        <taxon>Halobacteriales</taxon>
        <taxon>Natrialbaceae</taxon>
        <taxon>Saliphagus</taxon>
    </lineage>
</organism>
<evidence type="ECO:0000313" key="3">
    <source>
        <dbReference type="EMBL" id="MFC4988488.1"/>
    </source>
</evidence>
<dbReference type="EMBL" id="JBHSJG010000036">
    <property type="protein sequence ID" value="MFC4988488.1"/>
    <property type="molecule type" value="Genomic_DNA"/>
</dbReference>
<keyword evidence="1" id="KW-1133">Transmembrane helix</keyword>
<feature type="transmembrane region" description="Helical" evidence="1">
    <location>
        <begin position="20"/>
        <end position="38"/>
    </location>
</feature>
<feature type="transmembrane region" description="Helical" evidence="1">
    <location>
        <begin position="74"/>
        <end position="97"/>
    </location>
</feature>
<dbReference type="InterPro" id="IPR057169">
    <property type="entry name" value="DUF7847"/>
</dbReference>
<dbReference type="Pfam" id="PF25231">
    <property type="entry name" value="DUF7847"/>
    <property type="match status" value="1"/>
</dbReference>
<evidence type="ECO:0000313" key="4">
    <source>
        <dbReference type="Proteomes" id="UP001595925"/>
    </source>
</evidence>
<protein>
    <recommendedName>
        <fullName evidence="2">DUF7847 domain-containing protein</fullName>
    </recommendedName>
</protein>
<dbReference type="Proteomes" id="UP001595925">
    <property type="component" value="Unassembled WGS sequence"/>
</dbReference>
<feature type="transmembrane region" description="Helical" evidence="1">
    <location>
        <begin position="145"/>
        <end position="168"/>
    </location>
</feature>
<evidence type="ECO:0000256" key="1">
    <source>
        <dbReference type="SAM" id="Phobius"/>
    </source>
</evidence>